<feature type="signal peptide" evidence="1">
    <location>
        <begin position="1"/>
        <end position="32"/>
    </location>
</feature>
<reference evidence="2 3" key="1">
    <citation type="submission" date="2024-05" db="EMBL/GenBank/DDBJ databases">
        <title>Culex pipiens pipiens assembly and annotation.</title>
        <authorList>
            <person name="Alout H."/>
            <person name="Durand T."/>
        </authorList>
    </citation>
    <scope>NUCLEOTIDE SEQUENCE [LARGE SCALE GENOMIC DNA]</scope>
    <source>
        <strain evidence="2">HA-2024</strain>
        <tissue evidence="2">Whole body</tissue>
    </source>
</reference>
<name>A0ABD1CB48_CULPP</name>
<dbReference type="EMBL" id="JBEHCU010014217">
    <property type="protein sequence ID" value="KAL1373583.1"/>
    <property type="molecule type" value="Genomic_DNA"/>
</dbReference>
<dbReference type="AlphaFoldDB" id="A0ABD1CB48"/>
<organism evidence="2 3">
    <name type="scientific">Culex pipiens pipiens</name>
    <name type="common">Northern house mosquito</name>
    <dbReference type="NCBI Taxonomy" id="38569"/>
    <lineage>
        <taxon>Eukaryota</taxon>
        <taxon>Metazoa</taxon>
        <taxon>Ecdysozoa</taxon>
        <taxon>Arthropoda</taxon>
        <taxon>Hexapoda</taxon>
        <taxon>Insecta</taxon>
        <taxon>Pterygota</taxon>
        <taxon>Neoptera</taxon>
        <taxon>Endopterygota</taxon>
        <taxon>Diptera</taxon>
        <taxon>Nematocera</taxon>
        <taxon>Culicoidea</taxon>
        <taxon>Culicidae</taxon>
        <taxon>Culicinae</taxon>
        <taxon>Culicini</taxon>
        <taxon>Culex</taxon>
        <taxon>Culex</taxon>
    </lineage>
</organism>
<evidence type="ECO:0000313" key="3">
    <source>
        <dbReference type="Proteomes" id="UP001562425"/>
    </source>
</evidence>
<keyword evidence="1" id="KW-0732">Signal</keyword>
<gene>
    <name evidence="2" type="ORF">pipiens_005136</name>
</gene>
<dbReference type="Proteomes" id="UP001562425">
    <property type="component" value="Unassembled WGS sequence"/>
</dbReference>
<feature type="chain" id="PRO_5044828553" evidence="1">
    <location>
        <begin position="33"/>
        <end position="190"/>
    </location>
</feature>
<comment type="caution">
    <text evidence="2">The sequence shown here is derived from an EMBL/GenBank/DDBJ whole genome shotgun (WGS) entry which is preliminary data.</text>
</comment>
<evidence type="ECO:0000313" key="2">
    <source>
        <dbReference type="EMBL" id="KAL1373583.1"/>
    </source>
</evidence>
<proteinExistence type="predicted"/>
<accession>A0ABD1CB48</accession>
<protein>
    <submittedName>
        <fullName evidence="2">Uncharacterized protein</fullName>
    </submittedName>
</protein>
<sequence length="190" mass="20966">MAVQQFTNHLTMKGHVVLVLLVLLLFQSCARTALQRQGALGALVSPTFQTTSQTKMMLKETLFIPSSDPEKEAKAMYEKALQQYGIVGRTLKEICKPWQVRGCQCAGSSEEVALTCRGIGLEAIPVNLPTELVKLHKIRSNSTFVGQMIGTRSRFTFSDRPEEESISKARKDLLASSQCKGVLGKTSFWG</sequence>
<keyword evidence="3" id="KW-1185">Reference proteome</keyword>
<evidence type="ECO:0000256" key="1">
    <source>
        <dbReference type="SAM" id="SignalP"/>
    </source>
</evidence>